<gene>
    <name evidence="1" type="ORF">B0H99_10130</name>
</gene>
<dbReference type="EMBL" id="PYAT01000001">
    <property type="protein sequence ID" value="PSL41787.1"/>
    <property type="molecule type" value="Genomic_DNA"/>
</dbReference>
<evidence type="ECO:0000313" key="2">
    <source>
        <dbReference type="Proteomes" id="UP000242682"/>
    </source>
</evidence>
<dbReference type="RefSeq" id="WP_106531597.1">
    <property type="nucleotide sequence ID" value="NZ_PYAT01000001.1"/>
</dbReference>
<comment type="caution">
    <text evidence="1">The sequence shown here is derived from an EMBL/GenBank/DDBJ whole genome shotgun (WGS) entry which is preliminary data.</text>
</comment>
<dbReference type="OrthoDB" id="2940584at2"/>
<organism evidence="1 2">
    <name type="scientific">Planomicrobium soli</name>
    <dbReference type="NCBI Taxonomy" id="1176648"/>
    <lineage>
        <taxon>Bacteria</taxon>
        <taxon>Bacillati</taxon>
        <taxon>Bacillota</taxon>
        <taxon>Bacilli</taxon>
        <taxon>Bacillales</taxon>
        <taxon>Caryophanaceae</taxon>
        <taxon>Planomicrobium</taxon>
    </lineage>
</organism>
<dbReference type="Proteomes" id="UP000242682">
    <property type="component" value="Unassembled WGS sequence"/>
</dbReference>
<accession>A0A2P8H6C7</accession>
<sequence length="119" mass="14221">MNIPEEKELIEFLGSRPQRESEEDSLFYDTAAFAFSNRVEDFKLTISPFYDKFILTVKDHASQEIVSHIELRSVQKLEIVNGQDYNKIRLLHGESDIYQNVLEFTFNPRFKMMFEEQYR</sequence>
<keyword evidence="2" id="KW-1185">Reference proteome</keyword>
<name>A0A2P8H6C7_9BACL</name>
<protein>
    <submittedName>
        <fullName evidence="1">Uncharacterized protein</fullName>
    </submittedName>
</protein>
<reference evidence="1 2" key="1">
    <citation type="submission" date="2018-03" db="EMBL/GenBank/DDBJ databases">
        <title>Genomic Encyclopedia of Type Strains, Phase III (KMG-III): the genomes of soil and plant-associated and newly described type strains.</title>
        <authorList>
            <person name="Whitman W."/>
        </authorList>
    </citation>
    <scope>NUCLEOTIDE SEQUENCE [LARGE SCALE GENOMIC DNA]</scope>
    <source>
        <strain evidence="1 2">CGMCC 1.12259</strain>
    </source>
</reference>
<dbReference type="AlphaFoldDB" id="A0A2P8H6C7"/>
<evidence type="ECO:0000313" key="1">
    <source>
        <dbReference type="EMBL" id="PSL41787.1"/>
    </source>
</evidence>
<proteinExistence type="predicted"/>